<protein>
    <submittedName>
        <fullName evidence="2">Uncharacterized protein</fullName>
    </submittedName>
</protein>
<feature type="compositionally biased region" description="Acidic residues" evidence="1">
    <location>
        <begin position="27"/>
        <end position="37"/>
    </location>
</feature>
<evidence type="ECO:0000256" key="1">
    <source>
        <dbReference type="SAM" id="MobiDB-lite"/>
    </source>
</evidence>
<name>A3ZRX8_9BACT</name>
<accession>A3ZRX8</accession>
<dbReference type="AlphaFoldDB" id="A3ZRX8"/>
<dbReference type="HOGENOM" id="CLU_2970207_0_0_0"/>
<evidence type="ECO:0000313" key="2">
    <source>
        <dbReference type="EMBL" id="EAQ80900.1"/>
    </source>
</evidence>
<sequence>MNGQMRANSIDEGHFAPIGSDCKNDLPADESPEDASDDQVSGPNFRTAHDRIFFSPSD</sequence>
<dbReference type="STRING" id="314230.DSM3645_12806"/>
<dbReference type="EMBL" id="AANZ01000007">
    <property type="protein sequence ID" value="EAQ80900.1"/>
    <property type="molecule type" value="Genomic_DNA"/>
</dbReference>
<reference evidence="2 3" key="1">
    <citation type="submission" date="2006-02" db="EMBL/GenBank/DDBJ databases">
        <authorList>
            <person name="Amann R."/>
            <person name="Ferriera S."/>
            <person name="Johnson J."/>
            <person name="Kravitz S."/>
            <person name="Halpern A."/>
            <person name="Remington K."/>
            <person name="Beeson K."/>
            <person name="Tran B."/>
            <person name="Rogers Y.-H."/>
            <person name="Friedman R."/>
            <person name="Venter J.C."/>
        </authorList>
    </citation>
    <scope>NUCLEOTIDE SEQUENCE [LARGE SCALE GENOMIC DNA]</scope>
    <source>
        <strain evidence="2 3">DSM 3645</strain>
    </source>
</reference>
<dbReference type="Proteomes" id="UP000004358">
    <property type="component" value="Unassembled WGS sequence"/>
</dbReference>
<comment type="caution">
    <text evidence="2">The sequence shown here is derived from an EMBL/GenBank/DDBJ whole genome shotgun (WGS) entry which is preliminary data.</text>
</comment>
<organism evidence="2 3">
    <name type="scientific">Blastopirellula marina DSM 3645</name>
    <dbReference type="NCBI Taxonomy" id="314230"/>
    <lineage>
        <taxon>Bacteria</taxon>
        <taxon>Pseudomonadati</taxon>
        <taxon>Planctomycetota</taxon>
        <taxon>Planctomycetia</taxon>
        <taxon>Pirellulales</taxon>
        <taxon>Pirellulaceae</taxon>
        <taxon>Blastopirellula</taxon>
    </lineage>
</organism>
<evidence type="ECO:0000313" key="3">
    <source>
        <dbReference type="Proteomes" id="UP000004358"/>
    </source>
</evidence>
<gene>
    <name evidence="2" type="ORF">DSM3645_12806</name>
</gene>
<feature type="region of interest" description="Disordered" evidence="1">
    <location>
        <begin position="1"/>
        <end position="58"/>
    </location>
</feature>
<proteinExistence type="predicted"/>